<evidence type="ECO:0008006" key="4">
    <source>
        <dbReference type="Google" id="ProtNLM"/>
    </source>
</evidence>
<dbReference type="InterPro" id="IPR011990">
    <property type="entry name" value="TPR-like_helical_dom_sf"/>
</dbReference>
<sequence>MSLYRPRWFSGVYDLLKLALRLLPLPENGKKQVHIYIENRHSFNEQSDFQVLKQLLLSELQSIDEERFSNFNLSIQIVAKGGHAYLPHVDALAHCWGGSSAETRLKLAKFKGHCFLTHNSGAMERIYAAFDGKSALSAADWFQAACLLHDEPESLLVDCMQRLGEMCRKDVTLWQKYLQEIQYHLNQKTYHAQQLDKVIAWLEKYRPQEKHLPALLQLRFQAAQLAVDNHMGRMNLLAIQPLLQLGKTLQIEAATEVAQVYSRLAVAATNVFEFDSAKNLITHALSVGEMAVGRLQFARLQSGLGQIYAFEHKYDLANQHFNQALNLFDLLSDQEAAKKDKTQTQIYQIHQYLDAGANWQTIKPFVDAVCGNDLNKAALRFAQYGQDNKRFEHHVFLRVMANYGDECQAARDIYLNNMANWYQGTGHPWQLIDLWRGWLLHFSGSQTNKTKWYFQNAIDNVNKNSGNILYWIALVTATLAQRLGYELSYPIEHKIKDLQQHLPHAPFAALQNLQNCEVSPAPLLAVLTDCLPFNFK</sequence>
<dbReference type="Gene3D" id="1.25.40.10">
    <property type="entry name" value="Tetratricopeptide repeat domain"/>
    <property type="match status" value="1"/>
</dbReference>
<accession>A0A238TBJ9</accession>
<gene>
    <name evidence="2" type="ORF">KEBURONENSIS_00865</name>
    <name evidence="1" type="ORF">KEBURONENSIS_01727</name>
</gene>
<proteinExistence type="predicted"/>
<dbReference type="EMBL" id="FXUV01000037">
    <property type="protein sequence ID" value="SMQ12910.1"/>
    <property type="molecule type" value="Genomic_DNA"/>
</dbReference>
<evidence type="ECO:0000313" key="2">
    <source>
        <dbReference type="EMBL" id="SNB61596.1"/>
    </source>
</evidence>
<name>A0A238TBJ9_9NEIS</name>
<reference evidence="2" key="2">
    <citation type="submission" date="2017-06" db="EMBL/GenBank/DDBJ databases">
        <authorList>
            <person name="Kim H.J."/>
            <person name="Triplett B.A."/>
        </authorList>
    </citation>
    <scope>NUCLEOTIDE SEQUENCE [LARGE SCALE GENOMIC DNA]</scope>
    <source>
        <strain evidence="2">Kingella_eburonensis</strain>
    </source>
</reference>
<dbReference type="EMBL" id="FXUV02000013">
    <property type="protein sequence ID" value="SNB61596.1"/>
    <property type="molecule type" value="Genomic_DNA"/>
</dbReference>
<dbReference type="Proteomes" id="UP000215450">
    <property type="component" value="Unassembled WGS sequence"/>
</dbReference>
<reference evidence="1" key="1">
    <citation type="submission" date="2017-05" db="EMBL/GenBank/DDBJ databases">
        <authorList>
            <person name="Song R."/>
            <person name="Chenine A.L."/>
            <person name="Ruprecht R.M."/>
        </authorList>
    </citation>
    <scope>NUCLEOTIDE SEQUENCE</scope>
    <source>
        <strain evidence="1">Kingella_eburonensis</strain>
    </source>
</reference>
<dbReference type="RefSeq" id="WP_143452769.1">
    <property type="nucleotide sequence ID" value="NZ_FXUV02000013.1"/>
</dbReference>
<evidence type="ECO:0000313" key="3">
    <source>
        <dbReference type="Proteomes" id="UP000215450"/>
    </source>
</evidence>
<reference evidence="3" key="3">
    <citation type="submission" date="2017-06" db="EMBL/GenBank/DDBJ databases">
        <authorList>
            <person name="Laurent S."/>
        </authorList>
    </citation>
    <scope>NUCLEOTIDE SEQUENCE [LARGE SCALE GENOMIC DNA]</scope>
</reference>
<protein>
    <recommendedName>
        <fullName evidence="4">Tetratricopeptide repeat protein</fullName>
    </recommendedName>
</protein>
<organism evidence="2 3">
    <name type="scientific">Kingella negevensis</name>
    <dbReference type="NCBI Taxonomy" id="1522312"/>
    <lineage>
        <taxon>Bacteria</taxon>
        <taxon>Pseudomonadati</taxon>
        <taxon>Pseudomonadota</taxon>
        <taxon>Betaproteobacteria</taxon>
        <taxon>Neisseriales</taxon>
        <taxon>Neisseriaceae</taxon>
        <taxon>Kingella</taxon>
    </lineage>
</organism>
<keyword evidence="3" id="KW-1185">Reference proteome</keyword>
<dbReference type="AlphaFoldDB" id="A0A238TBJ9"/>
<evidence type="ECO:0000313" key="1">
    <source>
        <dbReference type="EMBL" id="SMQ12910.1"/>
    </source>
</evidence>
<dbReference type="OrthoDB" id="6188198at2"/>